<name>A0A0B2VA17_TOXCA</name>
<evidence type="ECO:0000313" key="1">
    <source>
        <dbReference type="EMBL" id="KHN78307.1"/>
    </source>
</evidence>
<keyword evidence="2" id="KW-1185">Reference proteome</keyword>
<organism evidence="1 2">
    <name type="scientific">Toxocara canis</name>
    <name type="common">Canine roundworm</name>
    <dbReference type="NCBI Taxonomy" id="6265"/>
    <lineage>
        <taxon>Eukaryota</taxon>
        <taxon>Metazoa</taxon>
        <taxon>Ecdysozoa</taxon>
        <taxon>Nematoda</taxon>
        <taxon>Chromadorea</taxon>
        <taxon>Rhabditida</taxon>
        <taxon>Spirurina</taxon>
        <taxon>Ascaridomorpha</taxon>
        <taxon>Ascaridoidea</taxon>
        <taxon>Toxocaridae</taxon>
        <taxon>Toxocara</taxon>
    </lineage>
</organism>
<gene>
    <name evidence="1" type="ORF">Tcan_08557</name>
</gene>
<dbReference type="EMBL" id="JPKZ01002137">
    <property type="protein sequence ID" value="KHN78307.1"/>
    <property type="molecule type" value="Genomic_DNA"/>
</dbReference>
<sequence length="59" mass="6953">MRSRKNAGCFERILRDFHGTSIPFAKILPRQCFCVERSLSVHRVDFKRAIFSIAHNEIF</sequence>
<dbReference type="AlphaFoldDB" id="A0A0B2VA17"/>
<accession>A0A0B2VA17</accession>
<proteinExistence type="predicted"/>
<reference evidence="1 2" key="1">
    <citation type="submission" date="2014-11" db="EMBL/GenBank/DDBJ databases">
        <title>Genetic blueprint of the zoonotic pathogen Toxocara canis.</title>
        <authorList>
            <person name="Zhu X.-Q."/>
            <person name="Korhonen P.K."/>
            <person name="Cai H."/>
            <person name="Young N.D."/>
            <person name="Nejsum P."/>
            <person name="von Samson-Himmelstjerna G."/>
            <person name="Boag P.R."/>
            <person name="Tan P."/>
            <person name="Li Q."/>
            <person name="Min J."/>
            <person name="Yang Y."/>
            <person name="Wang X."/>
            <person name="Fang X."/>
            <person name="Hall R.S."/>
            <person name="Hofmann A."/>
            <person name="Sternberg P.W."/>
            <person name="Jex A.R."/>
            <person name="Gasser R.B."/>
        </authorList>
    </citation>
    <scope>NUCLEOTIDE SEQUENCE [LARGE SCALE GENOMIC DNA]</scope>
    <source>
        <strain evidence="1">PN_DK_2014</strain>
    </source>
</reference>
<dbReference type="Proteomes" id="UP000031036">
    <property type="component" value="Unassembled WGS sequence"/>
</dbReference>
<protein>
    <submittedName>
        <fullName evidence="1">Uncharacterized protein</fullName>
    </submittedName>
</protein>
<evidence type="ECO:0000313" key="2">
    <source>
        <dbReference type="Proteomes" id="UP000031036"/>
    </source>
</evidence>
<comment type="caution">
    <text evidence="1">The sequence shown here is derived from an EMBL/GenBank/DDBJ whole genome shotgun (WGS) entry which is preliminary data.</text>
</comment>